<feature type="compositionally biased region" description="Low complexity" evidence="3">
    <location>
        <begin position="50"/>
        <end position="62"/>
    </location>
</feature>
<evidence type="ECO:0000313" key="5">
    <source>
        <dbReference type="EMBL" id="GAA4384631.1"/>
    </source>
</evidence>
<comment type="caution">
    <text evidence="5">The sequence shown here is derived from an EMBL/GenBank/DDBJ whole genome shotgun (WGS) entry which is preliminary data.</text>
</comment>
<evidence type="ECO:0000256" key="2">
    <source>
        <dbReference type="ARBA" id="ARBA00022801"/>
    </source>
</evidence>
<organism evidence="5 6">
    <name type="scientific">Hymenobacter koreensis</name>
    <dbReference type="NCBI Taxonomy" id="1084523"/>
    <lineage>
        <taxon>Bacteria</taxon>
        <taxon>Pseudomonadati</taxon>
        <taxon>Bacteroidota</taxon>
        <taxon>Cytophagia</taxon>
        <taxon>Cytophagales</taxon>
        <taxon>Hymenobacteraceae</taxon>
        <taxon>Hymenobacter</taxon>
    </lineage>
</organism>
<evidence type="ECO:0000256" key="4">
    <source>
        <dbReference type="SAM" id="SignalP"/>
    </source>
</evidence>
<dbReference type="PANTHER" id="PTHR23422:SF11">
    <property type="entry name" value="DIPEPTIDYL PEPTIDASE 3"/>
    <property type="match status" value="1"/>
</dbReference>
<dbReference type="Gene3D" id="3.30.540.30">
    <property type="match status" value="2"/>
</dbReference>
<evidence type="ECO:0000313" key="6">
    <source>
        <dbReference type="Proteomes" id="UP001500454"/>
    </source>
</evidence>
<dbReference type="EMBL" id="BAABHA010000008">
    <property type="protein sequence ID" value="GAA4384631.1"/>
    <property type="molecule type" value="Genomic_DNA"/>
</dbReference>
<dbReference type="InterPro" id="IPR039461">
    <property type="entry name" value="Peptidase_M49"/>
</dbReference>
<reference evidence="6" key="1">
    <citation type="journal article" date="2019" name="Int. J. Syst. Evol. Microbiol.">
        <title>The Global Catalogue of Microorganisms (GCM) 10K type strain sequencing project: providing services to taxonomists for standard genome sequencing and annotation.</title>
        <authorList>
            <consortium name="The Broad Institute Genomics Platform"/>
            <consortium name="The Broad Institute Genome Sequencing Center for Infectious Disease"/>
            <person name="Wu L."/>
            <person name="Ma J."/>
        </authorList>
    </citation>
    <scope>NUCLEOTIDE SEQUENCE [LARGE SCALE GENOMIC DNA]</scope>
    <source>
        <strain evidence="6">JCM 17924</strain>
    </source>
</reference>
<name>A0ABP8J4M9_9BACT</name>
<dbReference type="Proteomes" id="UP001500454">
    <property type="component" value="Unassembled WGS sequence"/>
</dbReference>
<keyword evidence="2" id="KW-0378">Hydrolase</keyword>
<dbReference type="PROSITE" id="PS51257">
    <property type="entry name" value="PROKAR_LIPOPROTEIN"/>
    <property type="match status" value="1"/>
</dbReference>
<feature type="signal peptide" evidence="4">
    <location>
        <begin position="1"/>
        <end position="23"/>
    </location>
</feature>
<dbReference type="Pfam" id="PF03571">
    <property type="entry name" value="Peptidase_M49"/>
    <property type="match status" value="2"/>
</dbReference>
<evidence type="ECO:0000256" key="1">
    <source>
        <dbReference type="ARBA" id="ARBA00022723"/>
    </source>
</evidence>
<keyword evidence="6" id="KW-1185">Reference proteome</keyword>
<feature type="chain" id="PRO_5047359791" evidence="4">
    <location>
        <begin position="24"/>
        <end position="731"/>
    </location>
</feature>
<dbReference type="PANTHER" id="PTHR23422">
    <property type="entry name" value="DIPEPTIDYL PEPTIDASE III-RELATED"/>
    <property type="match status" value="1"/>
</dbReference>
<gene>
    <name evidence="5" type="ORF">GCM10023186_27140</name>
</gene>
<evidence type="ECO:0000256" key="3">
    <source>
        <dbReference type="SAM" id="MobiDB-lite"/>
    </source>
</evidence>
<keyword evidence="1" id="KW-0479">Metal-binding</keyword>
<sequence>MNKIYLRPAAAALLLASGLSGCAGSAATTTTTPSSDTAAATKETIGDTRAPQTPAPAGTLTAAPAETPTEAGFQVVSEQFADLRMLRYQVPGFETLTPKQKELLYYLYEAGLSGRDISYDQNYRHNLRVRRTLEALWEANQERRSATTNTQQVDQAQKFNVYAKRFWFSNGLHHHYSTRKFVPECSREYFAELVRAVDASTLPLLPNETVDQFLTTMTPVIFDPTLDAKRVNQEAGQDLVKTSANNFYQNLTQKEVEDYYAKKIDKKDLTPISYGLNSRLVKDKSGKIVEQTWKVGGLYGKSITQIVYWLGKAVDVAETPEQKLALQRLIKYYSTGDLKVWDDYNIAWVRDTKSRTDVVNGFIEVYGDPLGYRASYESVVSFKDLEATKRIKAIGDQAQWFEDNSPILPKHKKKNVVGITAKVITVVGESGDAAPATPIGINLPNATWIRKEHGSKSVNLGNIVEAYDQANAGGSLDEFAFSDEEKQRARQFSSLAGKLHTDMHEVIGHASGQINPGVGTTKETLKSYASAIEEGRADLVALYYVMDPKLVQMGVMPSLEVGKTEYDGYIRNGLMVQLTRLPLGETVEESHMRNRQMVAKWAYEKGQKDKVIEKVTRDGKTFFKINDYEKLRALFGQLLRETQRITSEGDYNGAKNLIETYGVKVDPVLHKEVLARYQKLNIAPYQGFIQPRLVPVEANGKITDVKLEYPTDFAQQMLEYGRKYSFLPNVN</sequence>
<keyword evidence="4" id="KW-0732">Signal</keyword>
<protein>
    <submittedName>
        <fullName evidence="5">Dihydrofolate reductase</fullName>
    </submittedName>
</protein>
<dbReference type="RefSeq" id="WP_345225041.1">
    <property type="nucleotide sequence ID" value="NZ_BAABHA010000008.1"/>
</dbReference>
<proteinExistence type="predicted"/>
<accession>A0ABP8J4M9</accession>
<feature type="region of interest" description="Disordered" evidence="3">
    <location>
        <begin position="25"/>
        <end position="62"/>
    </location>
</feature>
<feature type="compositionally biased region" description="Low complexity" evidence="3">
    <location>
        <begin position="25"/>
        <end position="41"/>
    </location>
</feature>